<dbReference type="Proteomes" id="UP000275348">
    <property type="component" value="Unassembled WGS sequence"/>
</dbReference>
<organism evidence="1 2">
    <name type="scientific">Faecalibacter macacae</name>
    <dbReference type="NCBI Taxonomy" id="1859289"/>
    <lineage>
        <taxon>Bacteria</taxon>
        <taxon>Pseudomonadati</taxon>
        <taxon>Bacteroidota</taxon>
        <taxon>Flavobacteriia</taxon>
        <taxon>Flavobacteriales</taxon>
        <taxon>Weeksellaceae</taxon>
        <taxon>Faecalibacter</taxon>
    </lineage>
</organism>
<reference evidence="1 2" key="1">
    <citation type="submission" date="2018-10" db="EMBL/GenBank/DDBJ databases">
        <authorList>
            <person name="Chen X."/>
        </authorList>
    </citation>
    <scope>NUCLEOTIDE SEQUENCE [LARGE SCALE GENOMIC DNA]</scope>
    <source>
        <strain evidence="1 2">YIM 102668</strain>
    </source>
</reference>
<accession>A0A3L9M1L3</accession>
<name>A0A3L9M1L3_9FLAO</name>
<protein>
    <submittedName>
        <fullName evidence="1">Uncharacterized protein</fullName>
    </submittedName>
</protein>
<keyword evidence="2" id="KW-1185">Reference proteome</keyword>
<evidence type="ECO:0000313" key="1">
    <source>
        <dbReference type="EMBL" id="RLZ06661.1"/>
    </source>
</evidence>
<gene>
    <name evidence="1" type="ORF">EAH69_12690</name>
</gene>
<dbReference type="AlphaFoldDB" id="A0A3L9M1L3"/>
<proteinExistence type="predicted"/>
<dbReference type="OrthoDB" id="1495661at2"/>
<evidence type="ECO:0000313" key="2">
    <source>
        <dbReference type="Proteomes" id="UP000275348"/>
    </source>
</evidence>
<dbReference type="RefSeq" id="WP_121935585.1">
    <property type="nucleotide sequence ID" value="NZ_RDOJ01000023.1"/>
</dbReference>
<dbReference type="EMBL" id="RDOJ01000023">
    <property type="protein sequence ID" value="RLZ06661.1"/>
    <property type="molecule type" value="Genomic_DNA"/>
</dbReference>
<sequence length="128" mass="15254">MDFTNIEIQYIYLELLKSEKEIEEILNHPSKFPSKIIESLSIKIAHNYWKKDLDYSTANDLISNLFGYYLTNENFFKNYTFPEVSWKIFNAFDTGEYHHKGDDKEVDPVEKYTNAEIENILKKTEIIK</sequence>
<comment type="caution">
    <text evidence="1">The sequence shown here is derived from an EMBL/GenBank/DDBJ whole genome shotgun (WGS) entry which is preliminary data.</text>
</comment>